<dbReference type="Pfam" id="PF07963">
    <property type="entry name" value="N_methyl"/>
    <property type="match status" value="1"/>
</dbReference>
<accession>A0A7C4YDJ9</accession>
<keyword evidence="1" id="KW-0472">Membrane</keyword>
<evidence type="ECO:0000256" key="1">
    <source>
        <dbReference type="SAM" id="Phobius"/>
    </source>
</evidence>
<comment type="caution">
    <text evidence="2">The sequence shown here is derived from an EMBL/GenBank/DDBJ whole genome shotgun (WGS) entry which is preliminary data.</text>
</comment>
<keyword evidence="1" id="KW-1133">Transmembrane helix</keyword>
<dbReference type="AlphaFoldDB" id="A0A7C4YDJ9"/>
<protein>
    <submittedName>
        <fullName evidence="2">Prepilin-type N-terminal cleavage/methylation domain-containing protein</fullName>
    </submittedName>
</protein>
<dbReference type="GO" id="GO:0043683">
    <property type="term" value="P:type IV pilus assembly"/>
    <property type="evidence" value="ECO:0007669"/>
    <property type="project" value="InterPro"/>
</dbReference>
<dbReference type="SUPFAM" id="SSF54523">
    <property type="entry name" value="Pili subunits"/>
    <property type="match status" value="1"/>
</dbReference>
<dbReference type="Pfam" id="PF16074">
    <property type="entry name" value="PilW"/>
    <property type="match status" value="1"/>
</dbReference>
<dbReference type="InterPro" id="IPR032092">
    <property type="entry name" value="PilW"/>
</dbReference>
<dbReference type="NCBIfam" id="TIGR02532">
    <property type="entry name" value="IV_pilin_GFxxxE"/>
    <property type="match status" value="1"/>
</dbReference>
<feature type="transmembrane region" description="Helical" evidence="1">
    <location>
        <begin position="12"/>
        <end position="34"/>
    </location>
</feature>
<reference evidence="2" key="1">
    <citation type="journal article" date="2020" name="mSystems">
        <title>Genome- and Community-Level Interaction Insights into Carbon Utilization and Element Cycling Functions of Hydrothermarchaeota in Hydrothermal Sediment.</title>
        <authorList>
            <person name="Zhou Z."/>
            <person name="Liu Y."/>
            <person name="Xu W."/>
            <person name="Pan J."/>
            <person name="Luo Z.H."/>
            <person name="Li M."/>
        </authorList>
    </citation>
    <scope>NUCLEOTIDE SEQUENCE [LARGE SCALE GENOMIC DNA]</scope>
    <source>
        <strain evidence="2">SpSt-780</strain>
    </source>
</reference>
<evidence type="ECO:0000313" key="2">
    <source>
        <dbReference type="EMBL" id="HGW92380.1"/>
    </source>
</evidence>
<dbReference type="InterPro" id="IPR012902">
    <property type="entry name" value="N_methyl_site"/>
</dbReference>
<sequence length="318" mass="36149">MEGRMRNKKGLTLVELMVALLIFGVFMASLVQVLSLQNRKSVQVQTTSNLHMDAQVAFDILKNDIYHAGLGISVDRFPILSNDGGDNPDAITLFGVALGSEIPELRWNPVIEKSGNGVFVCLSWEDTTKNIQLNDNIVVLASDKTLIYDTLKVTQVRRDRDTLKITVNNNSASCLASSNLFVIIDRNIYLNGITYHIENIDGVPVLMRGNERFLENVEDIQFAYGLDINNDGEVEDNEFRDDLMDFEDEIDGFSSSTLYDRKFLVRLSMLVRTENRLQDVLYPENLRIENRTINFTPSERKYDRVLLTTTISPRNVKE</sequence>
<dbReference type="PROSITE" id="PS00018">
    <property type="entry name" value="EF_HAND_1"/>
    <property type="match status" value="1"/>
</dbReference>
<proteinExistence type="predicted"/>
<dbReference type="InterPro" id="IPR045584">
    <property type="entry name" value="Pilin-like"/>
</dbReference>
<dbReference type="InterPro" id="IPR018247">
    <property type="entry name" value="EF_Hand_1_Ca_BS"/>
</dbReference>
<name>A0A7C4YDJ9_UNCW3</name>
<gene>
    <name evidence="2" type="ORF">ENV67_07575</name>
</gene>
<dbReference type="EMBL" id="DTHG01000093">
    <property type="protein sequence ID" value="HGW92380.1"/>
    <property type="molecule type" value="Genomic_DNA"/>
</dbReference>
<organism evidence="2">
    <name type="scientific">candidate division WOR-3 bacterium</name>
    <dbReference type="NCBI Taxonomy" id="2052148"/>
    <lineage>
        <taxon>Bacteria</taxon>
        <taxon>Bacteria division WOR-3</taxon>
    </lineage>
</organism>
<keyword evidence="1" id="KW-0812">Transmembrane</keyword>
<dbReference type="PROSITE" id="PS00409">
    <property type="entry name" value="PROKAR_NTER_METHYL"/>
    <property type="match status" value="1"/>
</dbReference>